<dbReference type="RefSeq" id="WP_255902483.1">
    <property type="nucleotide sequence ID" value="NZ_JAFMZO010000003.1"/>
</dbReference>
<name>A0ABW4ZN56_9SPHI</name>
<dbReference type="EMBL" id="JBHUHZ010000001">
    <property type="protein sequence ID" value="MFD2163006.1"/>
    <property type="molecule type" value="Genomic_DNA"/>
</dbReference>
<sequence>MIENLKAFLDAKVEQYNCPDFISRDPIVIPHQFKLKQDIEIMGFFAAILAWGQRKTIINKCNELSDRMDNQPFEFIKDHKETDLKALLGFKHRTFNDTDLLYFVHFFQHHYLNYNSLEDAFIPSPKSSIYREEYLEESAHTGDSELSSPVCYAGELNSRTQELDTEISLNYFRTYFFSLPDFPPRTIKHVSSPAQKSTCKRLNMFLRWMVRKDNKGVDFGIWNKIKPSKLICPCDVHVDRVARKLNLITRRQTDWLTAVELTRHLSELDPSDPVKYDFALFGLGIEEQF</sequence>
<gene>
    <name evidence="1" type="ORF">ACFSJU_11430</name>
</gene>
<dbReference type="NCBIfam" id="TIGR02757">
    <property type="entry name" value="TIGR02757 family protein"/>
    <property type="match status" value="1"/>
</dbReference>
<reference evidence="2" key="1">
    <citation type="journal article" date="2019" name="Int. J. Syst. Evol. Microbiol.">
        <title>The Global Catalogue of Microorganisms (GCM) 10K type strain sequencing project: providing services to taxonomists for standard genome sequencing and annotation.</title>
        <authorList>
            <consortium name="The Broad Institute Genomics Platform"/>
            <consortium name="The Broad Institute Genome Sequencing Center for Infectious Disease"/>
            <person name="Wu L."/>
            <person name="Ma J."/>
        </authorList>
    </citation>
    <scope>NUCLEOTIDE SEQUENCE [LARGE SCALE GENOMIC DNA]</scope>
    <source>
        <strain evidence="2">KCTC 42217</strain>
    </source>
</reference>
<accession>A0ABW4ZN56</accession>
<dbReference type="Proteomes" id="UP001597387">
    <property type="component" value="Unassembled WGS sequence"/>
</dbReference>
<dbReference type="Pfam" id="PF09674">
    <property type="entry name" value="DUF2400"/>
    <property type="match status" value="1"/>
</dbReference>
<comment type="caution">
    <text evidence="1">The sequence shown here is derived from an EMBL/GenBank/DDBJ whole genome shotgun (WGS) entry which is preliminary data.</text>
</comment>
<proteinExistence type="predicted"/>
<evidence type="ECO:0000313" key="2">
    <source>
        <dbReference type="Proteomes" id="UP001597387"/>
    </source>
</evidence>
<protein>
    <submittedName>
        <fullName evidence="1">TIGR02757 family protein</fullName>
    </submittedName>
</protein>
<dbReference type="InterPro" id="IPR014127">
    <property type="entry name" value="CHP02757"/>
</dbReference>
<organism evidence="1 2">
    <name type="scientific">Paradesertivirga mongoliensis</name>
    <dbReference type="NCBI Taxonomy" id="2100740"/>
    <lineage>
        <taxon>Bacteria</taxon>
        <taxon>Pseudomonadati</taxon>
        <taxon>Bacteroidota</taxon>
        <taxon>Sphingobacteriia</taxon>
        <taxon>Sphingobacteriales</taxon>
        <taxon>Sphingobacteriaceae</taxon>
        <taxon>Paradesertivirga</taxon>
    </lineage>
</organism>
<evidence type="ECO:0000313" key="1">
    <source>
        <dbReference type="EMBL" id="MFD2163006.1"/>
    </source>
</evidence>
<keyword evidence="2" id="KW-1185">Reference proteome</keyword>